<feature type="transmembrane region" description="Helical" evidence="3">
    <location>
        <begin position="593"/>
        <end position="620"/>
    </location>
</feature>
<keyword evidence="3" id="KW-0472">Membrane</keyword>
<dbReference type="SUPFAM" id="SSF103473">
    <property type="entry name" value="MFS general substrate transporter"/>
    <property type="match status" value="2"/>
</dbReference>
<keyword evidence="3" id="KW-1133">Transmembrane helix</keyword>
<feature type="transmembrane region" description="Helical" evidence="3">
    <location>
        <begin position="267"/>
        <end position="286"/>
    </location>
</feature>
<feature type="transmembrane region" description="Helical" evidence="3">
    <location>
        <begin position="226"/>
        <end position="247"/>
    </location>
</feature>
<feature type="transmembrane region" description="Helical" evidence="3">
    <location>
        <begin position="632"/>
        <end position="649"/>
    </location>
</feature>
<dbReference type="GO" id="GO:0043266">
    <property type="term" value="P:regulation of potassium ion transport"/>
    <property type="evidence" value="ECO:0007669"/>
    <property type="project" value="TreeGrafter"/>
</dbReference>
<keyword evidence="5" id="KW-1185">Reference proteome</keyword>
<name>A0A1I8P8P2_STOCA</name>
<dbReference type="InterPro" id="IPR051951">
    <property type="entry name" value="UNC-93_regulatory"/>
</dbReference>
<keyword evidence="3" id="KW-0812">Transmembrane</keyword>
<dbReference type="PANTHER" id="PTHR19444:SF11">
    <property type="entry name" value="UNC93-LIKE PROTEIN"/>
    <property type="match status" value="1"/>
</dbReference>
<proteinExistence type="inferred from homology"/>
<evidence type="ECO:0000313" key="4">
    <source>
        <dbReference type="EnsemblMetazoa" id="SCAU005841-PA"/>
    </source>
</evidence>
<feature type="transmembrane region" description="Helical" evidence="3">
    <location>
        <begin position="569"/>
        <end position="587"/>
    </location>
</feature>
<protein>
    <recommendedName>
        <fullName evidence="6">Protein unc-93 homolog A</fullName>
    </recommendedName>
</protein>
<dbReference type="VEuPathDB" id="VectorBase:SCAU005841"/>
<evidence type="ECO:0000256" key="3">
    <source>
        <dbReference type="SAM" id="Phobius"/>
    </source>
</evidence>
<dbReference type="OrthoDB" id="10010517at2759"/>
<feature type="region of interest" description="Disordered" evidence="2">
    <location>
        <begin position="1"/>
        <end position="45"/>
    </location>
</feature>
<feature type="transmembrane region" description="Helical" evidence="3">
    <location>
        <begin position="723"/>
        <end position="740"/>
    </location>
</feature>
<dbReference type="AlphaFoldDB" id="A0A1I8P8P2"/>
<dbReference type="Proteomes" id="UP000095300">
    <property type="component" value="Unassembled WGS sequence"/>
</dbReference>
<dbReference type="EnsemblMetazoa" id="SCAU005841-RA">
    <property type="protein sequence ID" value="SCAU005841-PA"/>
    <property type="gene ID" value="SCAU005841"/>
</dbReference>
<feature type="transmembrane region" description="Helical" evidence="3">
    <location>
        <begin position="527"/>
        <end position="549"/>
    </location>
</feature>
<gene>
    <name evidence="4" type="primary">106091352</name>
</gene>
<feature type="compositionally biased region" description="Basic and acidic residues" evidence="2">
    <location>
        <begin position="8"/>
        <end position="39"/>
    </location>
</feature>
<dbReference type="STRING" id="35570.A0A1I8P8P2"/>
<evidence type="ECO:0008006" key="6">
    <source>
        <dbReference type="Google" id="ProtNLM"/>
    </source>
</evidence>
<feature type="transmembrane region" description="Helical" evidence="3">
    <location>
        <begin position="293"/>
        <end position="316"/>
    </location>
</feature>
<dbReference type="GO" id="GO:0006937">
    <property type="term" value="P:regulation of muscle contraction"/>
    <property type="evidence" value="ECO:0007669"/>
    <property type="project" value="TreeGrafter"/>
</dbReference>
<reference evidence="4" key="1">
    <citation type="submission" date="2020-05" db="UniProtKB">
        <authorList>
            <consortium name="EnsemblMetazoa"/>
        </authorList>
    </citation>
    <scope>IDENTIFICATION</scope>
    <source>
        <strain evidence="4">USDA</strain>
    </source>
</reference>
<dbReference type="PANTHER" id="PTHR19444">
    <property type="entry name" value="UNC-93 RELATED"/>
    <property type="match status" value="1"/>
</dbReference>
<accession>A0A1I8P8P2</accession>
<feature type="region of interest" description="Disordered" evidence="2">
    <location>
        <begin position="425"/>
        <end position="452"/>
    </location>
</feature>
<dbReference type="GO" id="GO:0015459">
    <property type="term" value="F:potassium channel regulator activity"/>
    <property type="evidence" value="ECO:0007669"/>
    <property type="project" value="TreeGrafter"/>
</dbReference>
<feature type="transmembrane region" description="Helical" evidence="3">
    <location>
        <begin position="661"/>
        <end position="686"/>
    </location>
</feature>
<dbReference type="GO" id="GO:0005886">
    <property type="term" value="C:plasma membrane"/>
    <property type="evidence" value="ECO:0007669"/>
    <property type="project" value="TreeGrafter"/>
</dbReference>
<dbReference type="GO" id="GO:0055120">
    <property type="term" value="C:striated muscle dense body"/>
    <property type="evidence" value="ECO:0007669"/>
    <property type="project" value="TreeGrafter"/>
</dbReference>
<sequence>MGSLPNLHELEQLERKREKRREREMREQLAREASRERERMQHRKHSSYNPYLMAGLGMGGGMAPYNTATATGGTVAGAATATSGGGLPVGGATLLNYGLMGGVGGGAAAAAALGHKHHGHQHPHHYRHSLTNRHRVLRTRSSGATHNIWDDQVLEHLPAYSPISTRSHRINPVSSYHVQAALAASRRRESINSSIGATSIRRLISLNNRNCRYKVPAHIRQKVGKCFTLLAVAHGLLCAVLVPLFGLQGSNSVWHHREQWLQVGPNIGSLLLSLCFFISSGMCLVTPKLIRKFGYTILMGVNSVAVCLFLLCHLYPSIYTLLPAYILLGVTHSPSWISKIAVVVHFGSKLSCSQHECTLMSTHALDSWEEHKLSCNRDQKVRRLARWFQASKDFGIIVGAIIASMVLSCTSRDWNCLGKAPLTTADPTTTSSTTTTTSTTESATVAPTTNTSGPQAEAVQFYVPSTPYVWNHRTGFMMEYYNLDEHGSRICGADMCPLWQYNAAKTKEDDEINETIFSPFIREKPRAGSTTLIGIYLIFALTSVILIVLAGKVQSTFRHERIKGMTDTLLFAGPLAYFIGTEQAYILSDFLTAFVSCSLGISMVAGAIIGMGVMQLIVSCTLSMLLRHTKRLVVILAGFFFHSCLLLALSTWKPSSDDSALFYVLAASWGACNGMWETLLFALVTLNHTNHVVEVTSPMQALRFLGLGITFAAHGFMCETPKIISLVIILVVSVLPYAMLEIRLESQRKSQLISL</sequence>
<organism evidence="4 5">
    <name type="scientific">Stomoxys calcitrans</name>
    <name type="common">Stable fly</name>
    <name type="synonym">Conops calcitrans</name>
    <dbReference type="NCBI Taxonomy" id="35570"/>
    <lineage>
        <taxon>Eukaryota</taxon>
        <taxon>Metazoa</taxon>
        <taxon>Ecdysozoa</taxon>
        <taxon>Arthropoda</taxon>
        <taxon>Hexapoda</taxon>
        <taxon>Insecta</taxon>
        <taxon>Pterygota</taxon>
        <taxon>Neoptera</taxon>
        <taxon>Endopterygota</taxon>
        <taxon>Diptera</taxon>
        <taxon>Brachycera</taxon>
        <taxon>Muscomorpha</taxon>
        <taxon>Muscoidea</taxon>
        <taxon>Muscidae</taxon>
        <taxon>Stomoxys</taxon>
    </lineage>
</organism>
<evidence type="ECO:0000256" key="1">
    <source>
        <dbReference type="ARBA" id="ARBA00009172"/>
    </source>
</evidence>
<comment type="similarity">
    <text evidence="1">Belongs to the unc-93 family.</text>
</comment>
<dbReference type="InterPro" id="IPR036259">
    <property type="entry name" value="MFS_trans_sf"/>
</dbReference>
<feature type="compositionally biased region" description="Low complexity" evidence="2">
    <location>
        <begin position="425"/>
        <end position="451"/>
    </location>
</feature>
<feature type="transmembrane region" description="Helical" evidence="3">
    <location>
        <begin position="698"/>
        <end position="717"/>
    </location>
</feature>
<evidence type="ECO:0000256" key="2">
    <source>
        <dbReference type="SAM" id="MobiDB-lite"/>
    </source>
</evidence>
<evidence type="ECO:0000313" key="5">
    <source>
        <dbReference type="Proteomes" id="UP000095300"/>
    </source>
</evidence>